<comment type="caution">
    <text evidence="8">The sequence shown here is derived from an EMBL/GenBank/DDBJ whole genome shotgun (WGS) entry which is preliminary data.</text>
</comment>
<protein>
    <submittedName>
        <fullName evidence="8">tRNA dihydrouridine synthase DusB</fullName>
    </submittedName>
</protein>
<keyword evidence="4" id="KW-0819">tRNA processing</keyword>
<evidence type="ECO:0000313" key="9">
    <source>
        <dbReference type="Proteomes" id="UP000265691"/>
    </source>
</evidence>
<dbReference type="PANTHER" id="PTHR45846">
    <property type="entry name" value="TRNA-DIHYDROURIDINE(47) SYNTHASE [NAD(P)(+)]-LIKE"/>
    <property type="match status" value="1"/>
</dbReference>
<evidence type="ECO:0000259" key="7">
    <source>
        <dbReference type="Pfam" id="PF01207"/>
    </source>
</evidence>
<keyword evidence="3" id="KW-0288">FMN</keyword>
<dbReference type="GO" id="GO:0003723">
    <property type="term" value="F:RNA binding"/>
    <property type="evidence" value="ECO:0007669"/>
    <property type="project" value="TreeGrafter"/>
</dbReference>
<evidence type="ECO:0000256" key="5">
    <source>
        <dbReference type="ARBA" id="ARBA00022857"/>
    </source>
</evidence>
<feature type="domain" description="DUS-like FMN-binding" evidence="7">
    <location>
        <begin position="18"/>
        <end position="315"/>
    </location>
</feature>
<dbReference type="InterPro" id="IPR018517">
    <property type="entry name" value="tRNA_hU_synthase_CS"/>
</dbReference>
<dbReference type="InterPro" id="IPR013785">
    <property type="entry name" value="Aldolase_TIM"/>
</dbReference>
<evidence type="ECO:0000256" key="4">
    <source>
        <dbReference type="ARBA" id="ARBA00022694"/>
    </source>
</evidence>
<dbReference type="Gene3D" id="1.10.1200.80">
    <property type="entry name" value="Putative flavin oxidoreducatase, domain 2"/>
    <property type="match status" value="1"/>
</dbReference>
<organism evidence="8 9">
    <name type="scientific">Psittacicella hinzii</name>
    <dbReference type="NCBI Taxonomy" id="2028575"/>
    <lineage>
        <taxon>Bacteria</taxon>
        <taxon>Pseudomonadati</taxon>
        <taxon>Pseudomonadota</taxon>
        <taxon>Gammaproteobacteria</taxon>
        <taxon>Pasteurellales</taxon>
        <taxon>Psittacicellaceae</taxon>
        <taxon>Psittacicella</taxon>
    </lineage>
</organism>
<dbReference type="GO" id="GO:0017150">
    <property type="term" value="F:tRNA dihydrouridine synthase activity"/>
    <property type="evidence" value="ECO:0007669"/>
    <property type="project" value="InterPro"/>
</dbReference>
<dbReference type="NCBIfam" id="TIGR00737">
    <property type="entry name" value="nifR3_yhdG"/>
    <property type="match status" value="1"/>
</dbReference>
<comment type="cofactor">
    <cofactor evidence="1">
        <name>FMN</name>
        <dbReference type="ChEBI" id="CHEBI:58210"/>
    </cofactor>
</comment>
<dbReference type="RefSeq" id="WP_119524892.1">
    <property type="nucleotide sequence ID" value="NZ_NRHC01000038.1"/>
</dbReference>
<keyword evidence="5" id="KW-0521">NADP</keyword>
<dbReference type="Gene3D" id="3.20.20.70">
    <property type="entry name" value="Aldolase class I"/>
    <property type="match status" value="1"/>
</dbReference>
<dbReference type="GO" id="GO:0050660">
    <property type="term" value="F:flavin adenine dinucleotide binding"/>
    <property type="evidence" value="ECO:0007669"/>
    <property type="project" value="InterPro"/>
</dbReference>
<evidence type="ECO:0000256" key="3">
    <source>
        <dbReference type="ARBA" id="ARBA00022643"/>
    </source>
</evidence>
<dbReference type="Pfam" id="PF01207">
    <property type="entry name" value="Dus"/>
    <property type="match status" value="1"/>
</dbReference>
<gene>
    <name evidence="8" type="ORF">CKF54_03445</name>
</gene>
<keyword evidence="9" id="KW-1185">Reference proteome</keyword>
<proteinExistence type="predicted"/>
<dbReference type="Proteomes" id="UP000265691">
    <property type="component" value="Unassembled WGS sequence"/>
</dbReference>
<dbReference type="OrthoDB" id="9764501at2"/>
<evidence type="ECO:0000256" key="2">
    <source>
        <dbReference type="ARBA" id="ARBA00022630"/>
    </source>
</evidence>
<dbReference type="AlphaFoldDB" id="A0A3A1Y735"/>
<name>A0A3A1Y735_9GAMM</name>
<dbReference type="PANTHER" id="PTHR45846:SF1">
    <property type="entry name" value="TRNA-DIHYDROURIDINE(47) SYNTHASE [NAD(P)(+)]-LIKE"/>
    <property type="match status" value="1"/>
</dbReference>
<evidence type="ECO:0000256" key="1">
    <source>
        <dbReference type="ARBA" id="ARBA00001917"/>
    </source>
</evidence>
<evidence type="ECO:0000313" key="8">
    <source>
        <dbReference type="EMBL" id="RIY33116.1"/>
    </source>
</evidence>
<dbReference type="InterPro" id="IPR035587">
    <property type="entry name" value="DUS-like_FMN-bd"/>
</dbReference>
<keyword evidence="2" id="KW-0285">Flavoprotein</keyword>
<dbReference type="CDD" id="cd02801">
    <property type="entry name" value="DUS_like_FMN"/>
    <property type="match status" value="1"/>
</dbReference>
<dbReference type="EMBL" id="NRHC01000038">
    <property type="protein sequence ID" value="RIY33116.1"/>
    <property type="molecule type" value="Genomic_DNA"/>
</dbReference>
<dbReference type="InterPro" id="IPR004652">
    <property type="entry name" value="DusB-like"/>
</dbReference>
<accession>A0A3A1Y735</accession>
<dbReference type="PROSITE" id="PS01136">
    <property type="entry name" value="UPF0034"/>
    <property type="match status" value="1"/>
</dbReference>
<keyword evidence="6" id="KW-0560">Oxidoreductase</keyword>
<evidence type="ECO:0000256" key="6">
    <source>
        <dbReference type="ARBA" id="ARBA00023002"/>
    </source>
</evidence>
<dbReference type="InterPro" id="IPR024036">
    <property type="entry name" value="tRNA-dHydroUridine_Synthase_C"/>
</dbReference>
<reference evidence="8 9" key="1">
    <citation type="submission" date="2017-08" db="EMBL/GenBank/DDBJ databases">
        <title>Reclassification of Bisgaard taxon 37 and 44.</title>
        <authorList>
            <person name="Christensen H."/>
        </authorList>
    </citation>
    <scope>NUCLEOTIDE SEQUENCE [LARGE SCALE GENOMIC DNA]</scope>
    <source>
        <strain evidence="8 9">B96_3</strain>
    </source>
</reference>
<dbReference type="SUPFAM" id="SSF51395">
    <property type="entry name" value="FMN-linked oxidoreductases"/>
    <property type="match status" value="1"/>
</dbReference>
<sequence length="384" mass="42986">MSHGFKIDKHQFKNNIVLAPMAGITDAPYRNIHLKHGVGYAVSEMVLANNQFLAQGKSAEHLQIQEIKDNNLGVPRGIQILGHTPEDMASLTKIIVKQNLAEVIDINMGCPAKKVVKKAAGSALMADVPLVKEILKSVIEAAGDVPVTLKMRTGVDKQNKNALDIALMAQDLGIKAITIHGRTREDLFRGQAEYETIARVKEALEIPVIANGDIDSVEKYLYVSDITKADAYMIGRASQGNPWLIAKLASISERSKYIEPDIFEKFSLASDHILDIANYYPEQIGVKIARKHFIWYLENIFPSIYTAKSYNNLESERIQTPISLNSSQINLVEDLLVRPVIGEEHILQDSKLVEHIQQWRSQFIQLVSYRELEDFLSDCLATLK</sequence>